<dbReference type="AlphaFoldDB" id="A0A554SP18"/>
<gene>
    <name evidence="2" type="ORF">FNM00_00430</name>
</gene>
<dbReference type="EMBL" id="VLNT01000001">
    <property type="protein sequence ID" value="TSD68096.1"/>
    <property type="molecule type" value="Genomic_DNA"/>
</dbReference>
<name>A0A554SP18_9ACTN</name>
<dbReference type="Pfam" id="PF14216">
    <property type="entry name" value="DUF4326"/>
    <property type="match status" value="1"/>
</dbReference>
<evidence type="ECO:0000313" key="3">
    <source>
        <dbReference type="Proteomes" id="UP000316988"/>
    </source>
</evidence>
<evidence type="ECO:0000313" key="2">
    <source>
        <dbReference type="EMBL" id="TSD68096.1"/>
    </source>
</evidence>
<keyword evidence="3" id="KW-1185">Reference proteome</keyword>
<organism evidence="2 3">
    <name type="scientific">Aeromicrobium piscarium</name>
    <dbReference type="NCBI Taxonomy" id="2590901"/>
    <lineage>
        <taxon>Bacteria</taxon>
        <taxon>Bacillati</taxon>
        <taxon>Actinomycetota</taxon>
        <taxon>Actinomycetes</taxon>
        <taxon>Propionibacteriales</taxon>
        <taxon>Nocardioidaceae</taxon>
        <taxon>Aeromicrobium</taxon>
    </lineage>
</organism>
<proteinExistence type="predicted"/>
<dbReference type="OrthoDB" id="3483205at2"/>
<protein>
    <submittedName>
        <fullName evidence="2">DUF4326 domain-containing protein</fullName>
    </submittedName>
</protein>
<dbReference type="InterPro" id="IPR025475">
    <property type="entry name" value="DUF4326"/>
</dbReference>
<dbReference type="Proteomes" id="UP000316988">
    <property type="component" value="Unassembled WGS sequence"/>
</dbReference>
<comment type="caution">
    <text evidence="2">The sequence shown here is derived from an EMBL/GenBank/DDBJ whole genome shotgun (WGS) entry which is preliminary data.</text>
</comment>
<dbReference type="RefSeq" id="WP_143911043.1">
    <property type="nucleotide sequence ID" value="NZ_VLNT01000001.1"/>
</dbReference>
<evidence type="ECO:0000259" key="1">
    <source>
        <dbReference type="Pfam" id="PF14216"/>
    </source>
</evidence>
<reference evidence="2 3" key="1">
    <citation type="submission" date="2019-07" db="EMBL/GenBank/DDBJ databases">
        <authorList>
            <person name="Zhao L.H."/>
        </authorList>
    </citation>
    <scope>NUCLEOTIDE SEQUENCE [LARGE SCALE GENOMIC DNA]</scope>
    <source>
        <strain evidence="2 3">Co35</strain>
    </source>
</reference>
<sequence>MPRRIQRKREKGWRMPEGAVYVGRPTRWGNPLTELMMRRWKPEIQDHRAFAATYFRETVGNGVIGGGLGERHVWKSRPGDWWIDWSYPDWSTIRAELRGRDLACWCPLDQPCHADVLLEIANE</sequence>
<feature type="domain" description="DUF4326" evidence="1">
    <location>
        <begin position="8"/>
        <end position="119"/>
    </location>
</feature>
<accession>A0A554SP18</accession>